<accession>A0ABP7NGY4</accession>
<reference evidence="5" key="1">
    <citation type="journal article" date="2019" name="Int. J. Syst. Evol. Microbiol.">
        <title>The Global Catalogue of Microorganisms (GCM) 10K type strain sequencing project: providing services to taxonomists for standard genome sequencing and annotation.</title>
        <authorList>
            <consortium name="The Broad Institute Genomics Platform"/>
            <consortium name="The Broad Institute Genome Sequencing Center for Infectious Disease"/>
            <person name="Wu L."/>
            <person name="Ma J."/>
        </authorList>
    </citation>
    <scope>NUCLEOTIDE SEQUENCE [LARGE SCALE GENOMIC DNA]</scope>
    <source>
        <strain evidence="5">JCM 17555</strain>
    </source>
</reference>
<dbReference type="InterPro" id="IPR035965">
    <property type="entry name" value="PAS-like_dom_sf"/>
</dbReference>
<dbReference type="CDD" id="cd00130">
    <property type="entry name" value="PAS"/>
    <property type="match status" value="1"/>
</dbReference>
<dbReference type="InterPro" id="IPR000014">
    <property type="entry name" value="PAS"/>
</dbReference>
<name>A0ABP7NGY4_9GAMM</name>
<evidence type="ECO:0000259" key="2">
    <source>
        <dbReference type="PROSITE" id="PS50883"/>
    </source>
</evidence>
<dbReference type="Gene3D" id="3.20.20.450">
    <property type="entry name" value="EAL domain"/>
    <property type="match status" value="1"/>
</dbReference>
<keyword evidence="1" id="KW-0472">Membrane</keyword>
<comment type="caution">
    <text evidence="4">The sequence shown here is derived from an EMBL/GenBank/DDBJ whole genome shotgun (WGS) entry which is preliminary data.</text>
</comment>
<evidence type="ECO:0000256" key="1">
    <source>
        <dbReference type="SAM" id="Phobius"/>
    </source>
</evidence>
<dbReference type="SMART" id="SM00091">
    <property type="entry name" value="PAS"/>
    <property type="match status" value="1"/>
</dbReference>
<gene>
    <name evidence="4" type="ORF">GCM10022278_02450</name>
</gene>
<dbReference type="Pfam" id="PF07696">
    <property type="entry name" value="7TMR-DISMED2"/>
    <property type="match status" value="1"/>
</dbReference>
<protein>
    <recommendedName>
        <fullName evidence="6">PAS domain S-box-containing protein/diguanylate cyclase (GGDEF)-like protein</fullName>
    </recommendedName>
</protein>
<feature type="transmembrane region" description="Helical" evidence="1">
    <location>
        <begin position="268"/>
        <end position="289"/>
    </location>
</feature>
<dbReference type="PANTHER" id="PTHR44757">
    <property type="entry name" value="DIGUANYLATE CYCLASE DGCP"/>
    <property type="match status" value="1"/>
</dbReference>
<keyword evidence="5" id="KW-1185">Reference proteome</keyword>
<organism evidence="4 5">
    <name type="scientific">Allohahella marinimesophila</name>
    <dbReference type="NCBI Taxonomy" id="1054972"/>
    <lineage>
        <taxon>Bacteria</taxon>
        <taxon>Pseudomonadati</taxon>
        <taxon>Pseudomonadota</taxon>
        <taxon>Gammaproteobacteria</taxon>
        <taxon>Oceanospirillales</taxon>
        <taxon>Hahellaceae</taxon>
        <taxon>Allohahella</taxon>
    </lineage>
</organism>
<evidence type="ECO:0000313" key="5">
    <source>
        <dbReference type="Proteomes" id="UP001501337"/>
    </source>
</evidence>
<dbReference type="CDD" id="cd01949">
    <property type="entry name" value="GGDEF"/>
    <property type="match status" value="1"/>
</dbReference>
<dbReference type="Proteomes" id="UP001501337">
    <property type="component" value="Unassembled WGS sequence"/>
</dbReference>
<dbReference type="InterPro" id="IPR029787">
    <property type="entry name" value="Nucleotide_cyclase"/>
</dbReference>
<dbReference type="EMBL" id="BAABBO010000001">
    <property type="protein sequence ID" value="GAA3946787.1"/>
    <property type="molecule type" value="Genomic_DNA"/>
</dbReference>
<feature type="domain" description="GGDEF" evidence="3">
    <location>
        <begin position="524"/>
        <end position="657"/>
    </location>
</feature>
<keyword evidence="1" id="KW-1133">Transmembrane helix</keyword>
<dbReference type="InterPro" id="IPR035919">
    <property type="entry name" value="EAL_sf"/>
</dbReference>
<evidence type="ECO:0000313" key="4">
    <source>
        <dbReference type="EMBL" id="GAA3946787.1"/>
    </source>
</evidence>
<feature type="transmembrane region" description="Helical" evidence="1">
    <location>
        <begin position="145"/>
        <end position="167"/>
    </location>
</feature>
<dbReference type="Gene3D" id="3.30.70.270">
    <property type="match status" value="1"/>
</dbReference>
<sequence>MLSKAEALDQLDTFKPYTRRTVNLGFSDAVHWLFIPQLLEFHTLKEQATYYLEVGYSLLDHVDAVVLTRPAGSEQPFDQAAHFHTGDREIFAQRPVPHPNFIFPIDVLPDTEYAVLLRIKTDSAVQVPLNLWTPAGFSENTFDQAVFSGGLIGIIAIMALTNLLLYLSVGDRSYLYFAMCMSGYAIVQACTLGLAFQYIWPASIFLQEKGLMLAANFTLASLALFTREFLGLESFAPRAASIFRLLAAANILICVLVLVLPYSAAIKITTLNVGVSPFLNYCIGVWLLIQGHKSARLYVSAFSVFIVSAVIFILSKFGLVDRSLFSEYSVHFGAITAVSLMSFALADRIRLERKLKEEAQDAAIRHLDSYRTIYEHSLEGLFQLDENGTLLVCNSAFLKLMGAHSKAELATLAPTMKNLVPESAVEFRLLYKRLKNHGQVIGYETSCRDLLGNQFWGTLNMHTVQLPGERMGYEGSLIDITDRRRHQDQLKYYAEHDALTGLINRLVFEKQVQGAIETAATGDHEHAMLFMDLDQFKIVNDTGGHSAGDELLRLLASEFSTIVKDTDTIARFGGDEFAILLNDCDLDEAKKVGDRLREAVADFKFAWQGKTFSIGVSIGIVAITQEIATLENLFSLADTACYAAKDAGRNRVVVHSDASHAVRIRQGEMILVGELRNAIKADQLRLFTQPIQALQRQRKGAAYELLVRFEAGDQTLLPGAFLPAAERFNVINLIDRWVIEHYFDFLKQNPRALETLSQANINLSAQTIGSQDFQQFLTAMFKRYEIPENKICFEITESAAVASLTDTKHFLMSMRRNGLKFALDDFGSGFSSYSYLKSLPVDLLKIDGSFVRDVFEDPVDLAMVKSITEIAHLTGMGVCAEYVESKAVLELMTHLGVDYAQGFYIGEPEVLFSGSGQQRPEQ</sequence>
<dbReference type="SMART" id="SM00267">
    <property type="entry name" value="GGDEF"/>
    <property type="match status" value="1"/>
</dbReference>
<feature type="transmembrane region" description="Helical" evidence="1">
    <location>
        <begin position="174"/>
        <end position="199"/>
    </location>
</feature>
<dbReference type="NCBIfam" id="TIGR00254">
    <property type="entry name" value="GGDEF"/>
    <property type="match status" value="1"/>
</dbReference>
<dbReference type="SMART" id="SM00052">
    <property type="entry name" value="EAL"/>
    <property type="match status" value="1"/>
</dbReference>
<dbReference type="Pfam" id="PF00563">
    <property type="entry name" value="EAL"/>
    <property type="match status" value="1"/>
</dbReference>
<keyword evidence="1" id="KW-0812">Transmembrane</keyword>
<dbReference type="PROSITE" id="PS50883">
    <property type="entry name" value="EAL"/>
    <property type="match status" value="1"/>
</dbReference>
<feature type="transmembrane region" description="Helical" evidence="1">
    <location>
        <begin position="242"/>
        <end position="262"/>
    </location>
</feature>
<dbReference type="Gene3D" id="2.60.40.2380">
    <property type="match status" value="1"/>
</dbReference>
<dbReference type="PROSITE" id="PS50887">
    <property type="entry name" value="GGDEF"/>
    <property type="match status" value="1"/>
</dbReference>
<dbReference type="SUPFAM" id="SSF141868">
    <property type="entry name" value="EAL domain-like"/>
    <property type="match status" value="1"/>
</dbReference>
<dbReference type="SUPFAM" id="SSF55785">
    <property type="entry name" value="PYP-like sensor domain (PAS domain)"/>
    <property type="match status" value="1"/>
</dbReference>
<dbReference type="PANTHER" id="PTHR44757:SF4">
    <property type="entry name" value="DIGUANYLATE CYCLASE DGCE-RELATED"/>
    <property type="match status" value="1"/>
</dbReference>
<dbReference type="InterPro" id="IPR011622">
    <property type="entry name" value="7TMR_DISM_rcpt_extracell_dom2"/>
</dbReference>
<evidence type="ECO:0000259" key="3">
    <source>
        <dbReference type="PROSITE" id="PS50887"/>
    </source>
</evidence>
<dbReference type="Pfam" id="PF00990">
    <property type="entry name" value="GGDEF"/>
    <property type="match status" value="1"/>
</dbReference>
<dbReference type="InterPro" id="IPR000160">
    <property type="entry name" value="GGDEF_dom"/>
</dbReference>
<dbReference type="NCBIfam" id="TIGR00229">
    <property type="entry name" value="sensory_box"/>
    <property type="match status" value="1"/>
</dbReference>
<evidence type="ECO:0008006" key="6">
    <source>
        <dbReference type="Google" id="ProtNLM"/>
    </source>
</evidence>
<feature type="domain" description="EAL" evidence="2">
    <location>
        <begin position="668"/>
        <end position="922"/>
    </location>
</feature>
<proteinExistence type="predicted"/>
<dbReference type="InterPro" id="IPR011623">
    <property type="entry name" value="7TMR_DISM_rcpt_extracell_dom1"/>
</dbReference>
<dbReference type="CDD" id="cd01948">
    <property type="entry name" value="EAL"/>
    <property type="match status" value="1"/>
</dbReference>
<dbReference type="InterPro" id="IPR052155">
    <property type="entry name" value="Biofilm_reg_signaling"/>
</dbReference>
<feature type="transmembrane region" description="Helical" evidence="1">
    <location>
        <begin position="296"/>
        <end position="316"/>
    </location>
</feature>
<dbReference type="InterPro" id="IPR043128">
    <property type="entry name" value="Rev_trsase/Diguanyl_cyclase"/>
</dbReference>
<feature type="transmembrane region" description="Helical" evidence="1">
    <location>
        <begin position="211"/>
        <end position="230"/>
    </location>
</feature>
<dbReference type="Pfam" id="PF07695">
    <property type="entry name" value="7TMR-DISM_7TM"/>
    <property type="match status" value="1"/>
</dbReference>
<dbReference type="SUPFAM" id="SSF55073">
    <property type="entry name" value="Nucleotide cyclase"/>
    <property type="match status" value="1"/>
</dbReference>
<dbReference type="Gene3D" id="3.30.450.20">
    <property type="entry name" value="PAS domain"/>
    <property type="match status" value="1"/>
</dbReference>
<dbReference type="InterPro" id="IPR001633">
    <property type="entry name" value="EAL_dom"/>
</dbReference>